<dbReference type="NCBIfam" id="TIGR00661">
    <property type="entry name" value="MJ1255"/>
    <property type="match status" value="1"/>
</dbReference>
<evidence type="ECO:0000313" key="1">
    <source>
        <dbReference type="EMBL" id="OLQ77483.1"/>
    </source>
</evidence>
<dbReference type="OrthoDB" id="9793805at2"/>
<gene>
    <name evidence="1" type="ORF">BIT28_02445</name>
</gene>
<evidence type="ECO:0000313" key="2">
    <source>
        <dbReference type="Proteomes" id="UP000186905"/>
    </source>
</evidence>
<reference evidence="1 2" key="1">
    <citation type="submission" date="2016-09" db="EMBL/GenBank/DDBJ databases">
        <title>Photobacterium proteolyticum sp. nov. a protease producing bacterium isolated from ocean sediments of Laizhou Bay.</title>
        <authorList>
            <person name="Li Y."/>
        </authorList>
    </citation>
    <scope>NUCLEOTIDE SEQUENCE [LARGE SCALE GENOMIC DNA]</scope>
    <source>
        <strain evidence="1 2">13-12</strain>
    </source>
</reference>
<dbReference type="InterPro" id="IPR005262">
    <property type="entry name" value="MJ1255-like"/>
</dbReference>
<proteinExistence type="predicted"/>
<dbReference type="EMBL" id="MJIL01000065">
    <property type="protein sequence ID" value="OLQ77483.1"/>
    <property type="molecule type" value="Genomic_DNA"/>
</dbReference>
<dbReference type="STRING" id="1903952.BIT28_02445"/>
<keyword evidence="2" id="KW-1185">Reference proteome</keyword>
<dbReference type="SUPFAM" id="SSF53756">
    <property type="entry name" value="UDP-Glycosyltransferase/glycogen phosphorylase"/>
    <property type="match status" value="1"/>
</dbReference>
<protein>
    <submittedName>
        <fullName evidence="1">Glycosyltransferase</fullName>
    </submittedName>
</protein>
<keyword evidence="1" id="KW-0808">Transferase</keyword>
<accession>A0A1Q9GS81</accession>
<sequence length="370" mass="42201">MKILYGVQGTGNGHISRAREMARAFSQLDVEVDYLFSGRPPEHYFDMACFGNFQTRRGLTFVTENGQLNQWKTVTNNHPTKFLQDVKVMDLNQYDVVLNDFEPVSAWAAKRQQVHSIGISHQNAFLHPVPKKGEGWSDRLITRHFAPTSQQLGLHWHHFGHMILPPIVPPTHSSQIRNDGSVLVYLPFEELGKVLALLSRFSQQHFYCYHPAVTDDQELENISIRALNRESFHYRLQRCAGVIANGGFELPSEAIGLGKKLLLKPLQGQYEQQSNVATLEQMGLAMSMVHLDPSAVRLWLDTDAAGMVKIPDVAQAIARWVIAGDWYNCDELWQRLWQQVEFPDLVHDLMVEFDSSQEAEKRIFSITGTY</sequence>
<dbReference type="AlphaFoldDB" id="A0A1Q9GS81"/>
<dbReference type="Pfam" id="PF13528">
    <property type="entry name" value="Glyco_trans_1_3"/>
    <property type="match status" value="1"/>
</dbReference>
<dbReference type="RefSeq" id="WP_075763542.1">
    <property type="nucleotide sequence ID" value="NZ_MJIL01000065.1"/>
</dbReference>
<comment type="caution">
    <text evidence="1">The sequence shown here is derived from an EMBL/GenBank/DDBJ whole genome shotgun (WGS) entry which is preliminary data.</text>
</comment>
<dbReference type="Proteomes" id="UP000186905">
    <property type="component" value="Unassembled WGS sequence"/>
</dbReference>
<name>A0A1Q9GS81_9GAMM</name>
<organism evidence="1 2">
    <name type="scientific">Photobacterium proteolyticum</name>
    <dbReference type="NCBI Taxonomy" id="1903952"/>
    <lineage>
        <taxon>Bacteria</taxon>
        <taxon>Pseudomonadati</taxon>
        <taxon>Pseudomonadota</taxon>
        <taxon>Gammaproteobacteria</taxon>
        <taxon>Vibrionales</taxon>
        <taxon>Vibrionaceae</taxon>
        <taxon>Photobacterium</taxon>
    </lineage>
</organism>
<dbReference type="GO" id="GO:0016740">
    <property type="term" value="F:transferase activity"/>
    <property type="evidence" value="ECO:0007669"/>
    <property type="project" value="UniProtKB-KW"/>
</dbReference>